<organism evidence="1 2">
    <name type="scientific">Leucobacter luti</name>
    <dbReference type="NCBI Taxonomy" id="340320"/>
    <lineage>
        <taxon>Bacteria</taxon>
        <taxon>Bacillati</taxon>
        <taxon>Actinomycetota</taxon>
        <taxon>Actinomycetes</taxon>
        <taxon>Micrococcales</taxon>
        <taxon>Microbacteriaceae</taxon>
        <taxon>Leucobacter</taxon>
    </lineage>
</organism>
<proteinExistence type="predicted"/>
<dbReference type="EMBL" id="SNYA01000001">
    <property type="protein sequence ID" value="TDP95702.1"/>
    <property type="molecule type" value="Genomic_DNA"/>
</dbReference>
<evidence type="ECO:0000313" key="1">
    <source>
        <dbReference type="EMBL" id="TDP95702.1"/>
    </source>
</evidence>
<name>A0A4R6S787_9MICO</name>
<accession>A0A4R6S787</accession>
<dbReference type="AlphaFoldDB" id="A0A4R6S787"/>
<dbReference type="Proteomes" id="UP000295601">
    <property type="component" value="Unassembled WGS sequence"/>
</dbReference>
<sequence>MAVLSLPRRGPGTCLAGWGGRAARALGVLATAPPTSVDDSDVTEVTLRAMTSELREFDGSPQ</sequence>
<evidence type="ECO:0000313" key="2">
    <source>
        <dbReference type="Proteomes" id="UP000295601"/>
    </source>
</evidence>
<gene>
    <name evidence="1" type="ORF">EDF62_0396</name>
</gene>
<protein>
    <submittedName>
        <fullName evidence="1">Uncharacterized protein</fullName>
    </submittedName>
</protein>
<comment type="caution">
    <text evidence="1">The sequence shown here is derived from an EMBL/GenBank/DDBJ whole genome shotgun (WGS) entry which is preliminary data.</text>
</comment>
<reference evidence="1 2" key="1">
    <citation type="submission" date="2019-03" db="EMBL/GenBank/DDBJ databases">
        <title>Genomic analyses of the natural microbiome of Caenorhabditis elegans.</title>
        <authorList>
            <person name="Samuel B."/>
        </authorList>
    </citation>
    <scope>NUCLEOTIDE SEQUENCE [LARGE SCALE GENOMIC DNA]</scope>
    <source>
        <strain evidence="1 2">JUb18</strain>
    </source>
</reference>
<keyword evidence="2" id="KW-1185">Reference proteome</keyword>